<keyword evidence="2" id="KW-1185">Reference proteome</keyword>
<accession>A0A369PNQ5</accession>
<organism evidence="1 2">
    <name type="scientific">Pedobacter chinensis</name>
    <dbReference type="NCBI Taxonomy" id="2282421"/>
    <lineage>
        <taxon>Bacteria</taxon>
        <taxon>Pseudomonadati</taxon>
        <taxon>Bacteroidota</taxon>
        <taxon>Sphingobacteriia</taxon>
        <taxon>Sphingobacteriales</taxon>
        <taxon>Sphingobacteriaceae</taxon>
        <taxon>Pedobacter</taxon>
    </lineage>
</organism>
<comment type="caution">
    <text evidence="1">The sequence shown here is derived from an EMBL/GenBank/DDBJ whole genome shotgun (WGS) entry which is preliminary data.</text>
</comment>
<evidence type="ECO:0000313" key="1">
    <source>
        <dbReference type="EMBL" id="RDC54174.1"/>
    </source>
</evidence>
<gene>
    <name evidence="1" type="ORF">DU508_22840</name>
</gene>
<reference evidence="1 2" key="1">
    <citation type="submission" date="2018-07" db="EMBL/GenBank/DDBJ databases">
        <title>Pedobacter sp. nov., isolated from soil.</title>
        <authorList>
            <person name="Zhou L.Y."/>
            <person name="Du Z.J."/>
        </authorList>
    </citation>
    <scope>NUCLEOTIDE SEQUENCE [LARGE SCALE GENOMIC DNA]</scope>
    <source>
        <strain evidence="1 2">JDX94</strain>
    </source>
</reference>
<name>A0A369PNQ5_9SPHI</name>
<dbReference type="AlphaFoldDB" id="A0A369PNQ5"/>
<proteinExistence type="predicted"/>
<protein>
    <submittedName>
        <fullName evidence="1">Uncharacterized protein</fullName>
    </submittedName>
</protein>
<sequence>MILGSLILLQGWLINFFQLTRNTDILGKIYTCSNQDLKFFLRYLTASIKTAIAPIIKVYSSKLFIV</sequence>
<dbReference type="EMBL" id="QPKV01000016">
    <property type="protein sequence ID" value="RDC54174.1"/>
    <property type="molecule type" value="Genomic_DNA"/>
</dbReference>
<evidence type="ECO:0000313" key="2">
    <source>
        <dbReference type="Proteomes" id="UP000253961"/>
    </source>
</evidence>
<dbReference type="Proteomes" id="UP000253961">
    <property type="component" value="Unassembled WGS sequence"/>
</dbReference>